<gene>
    <name evidence="1" type="ORF">Csa_3G769700</name>
</gene>
<evidence type="ECO:0000313" key="2">
    <source>
        <dbReference type="Proteomes" id="UP000029981"/>
    </source>
</evidence>
<organism evidence="1 2">
    <name type="scientific">Cucumis sativus</name>
    <name type="common">Cucumber</name>
    <dbReference type="NCBI Taxonomy" id="3659"/>
    <lineage>
        <taxon>Eukaryota</taxon>
        <taxon>Viridiplantae</taxon>
        <taxon>Streptophyta</taxon>
        <taxon>Embryophyta</taxon>
        <taxon>Tracheophyta</taxon>
        <taxon>Spermatophyta</taxon>
        <taxon>Magnoliopsida</taxon>
        <taxon>eudicotyledons</taxon>
        <taxon>Gunneridae</taxon>
        <taxon>Pentapetalae</taxon>
        <taxon>rosids</taxon>
        <taxon>fabids</taxon>
        <taxon>Cucurbitales</taxon>
        <taxon>Cucurbitaceae</taxon>
        <taxon>Benincaseae</taxon>
        <taxon>Cucumis</taxon>
    </lineage>
</organism>
<reference evidence="1 2" key="2">
    <citation type="journal article" date="2009" name="PLoS ONE">
        <title>An integrated genetic and cytogenetic map of the cucumber genome.</title>
        <authorList>
            <person name="Ren Y."/>
            <person name="Zhang Z."/>
            <person name="Liu J."/>
            <person name="Staub J.E."/>
            <person name="Han Y."/>
            <person name="Cheng Z."/>
            <person name="Li X."/>
            <person name="Lu J."/>
            <person name="Miao H."/>
            <person name="Kang H."/>
            <person name="Xie B."/>
            <person name="Gu X."/>
            <person name="Wang X."/>
            <person name="Du Y."/>
            <person name="Jin W."/>
            <person name="Huang S."/>
        </authorList>
    </citation>
    <scope>NUCLEOTIDE SEQUENCE [LARGE SCALE GENOMIC DNA]</scope>
    <source>
        <strain evidence="2">cv. 9930</strain>
    </source>
</reference>
<reference evidence="1 2" key="3">
    <citation type="journal article" date="2010" name="BMC Genomics">
        <title>Transcriptome sequencing and comparative analysis of cucumber flowers with different sex types.</title>
        <authorList>
            <person name="Guo S."/>
            <person name="Zheng Y."/>
            <person name="Joung J.G."/>
            <person name="Liu S."/>
            <person name="Zhang Z."/>
            <person name="Crasta O.R."/>
            <person name="Sobral B.W."/>
            <person name="Xu Y."/>
            <person name="Huang S."/>
            <person name="Fei Z."/>
        </authorList>
    </citation>
    <scope>NUCLEOTIDE SEQUENCE [LARGE SCALE GENOMIC DNA]</scope>
    <source>
        <strain evidence="2">cv. 9930</strain>
    </source>
</reference>
<keyword evidence="2" id="KW-1185">Reference proteome</keyword>
<dbReference type="Gramene" id="KGN59105">
    <property type="protein sequence ID" value="KGN59105"/>
    <property type="gene ID" value="Csa_3G769700"/>
</dbReference>
<accession>A0A0A0LAU5</accession>
<reference evidence="1 2" key="1">
    <citation type="journal article" date="2009" name="Nat. Genet.">
        <title>The genome of the cucumber, Cucumis sativus L.</title>
        <authorList>
            <person name="Huang S."/>
            <person name="Li R."/>
            <person name="Zhang Z."/>
            <person name="Li L."/>
            <person name="Gu X."/>
            <person name="Fan W."/>
            <person name="Lucas W.J."/>
            <person name="Wang X."/>
            <person name="Xie B."/>
            <person name="Ni P."/>
            <person name="Ren Y."/>
            <person name="Zhu H."/>
            <person name="Li J."/>
            <person name="Lin K."/>
            <person name="Jin W."/>
            <person name="Fei Z."/>
            <person name="Li G."/>
            <person name="Staub J."/>
            <person name="Kilian A."/>
            <person name="van der Vossen E.A."/>
            <person name="Wu Y."/>
            <person name="Guo J."/>
            <person name="He J."/>
            <person name="Jia Z."/>
            <person name="Ren Y."/>
            <person name="Tian G."/>
            <person name="Lu Y."/>
            <person name="Ruan J."/>
            <person name="Qian W."/>
            <person name="Wang M."/>
            <person name="Huang Q."/>
            <person name="Li B."/>
            <person name="Xuan Z."/>
            <person name="Cao J."/>
            <person name="Asan"/>
            <person name="Wu Z."/>
            <person name="Zhang J."/>
            <person name="Cai Q."/>
            <person name="Bai Y."/>
            <person name="Zhao B."/>
            <person name="Han Y."/>
            <person name="Li Y."/>
            <person name="Li X."/>
            <person name="Wang S."/>
            <person name="Shi Q."/>
            <person name="Liu S."/>
            <person name="Cho W.K."/>
            <person name="Kim J.Y."/>
            <person name="Xu Y."/>
            <person name="Heller-Uszynska K."/>
            <person name="Miao H."/>
            <person name="Cheng Z."/>
            <person name="Zhang S."/>
            <person name="Wu J."/>
            <person name="Yang Y."/>
            <person name="Kang H."/>
            <person name="Li M."/>
            <person name="Liang H."/>
            <person name="Ren X."/>
            <person name="Shi Z."/>
            <person name="Wen M."/>
            <person name="Jian M."/>
            <person name="Yang H."/>
            <person name="Zhang G."/>
            <person name="Yang Z."/>
            <person name="Chen R."/>
            <person name="Liu S."/>
            <person name="Li J."/>
            <person name="Ma L."/>
            <person name="Liu H."/>
            <person name="Zhou Y."/>
            <person name="Zhao J."/>
            <person name="Fang X."/>
            <person name="Li G."/>
            <person name="Fang L."/>
            <person name="Li Y."/>
            <person name="Liu D."/>
            <person name="Zheng H."/>
            <person name="Zhang Y."/>
            <person name="Qin N."/>
            <person name="Li Z."/>
            <person name="Yang G."/>
            <person name="Yang S."/>
            <person name="Bolund L."/>
            <person name="Kristiansen K."/>
            <person name="Zheng H."/>
            <person name="Li S."/>
            <person name="Zhang X."/>
            <person name="Yang H."/>
            <person name="Wang J."/>
            <person name="Sun R."/>
            <person name="Zhang B."/>
            <person name="Jiang S."/>
            <person name="Wang J."/>
            <person name="Du Y."/>
            <person name="Li S."/>
        </authorList>
    </citation>
    <scope>NUCLEOTIDE SEQUENCE [LARGE SCALE GENOMIC DNA]</scope>
    <source>
        <strain evidence="2">cv. 9930</strain>
    </source>
</reference>
<sequence length="62" mass="6926">MKHQIVSKIDPSGILNCKSLLSMLTADHPAPKASFKALRKDGKCQPFDLYLAHLEKLMVEAF</sequence>
<dbReference type="Proteomes" id="UP000029981">
    <property type="component" value="Chromosome 3"/>
</dbReference>
<dbReference type="AlphaFoldDB" id="A0A0A0LAU5"/>
<protein>
    <submittedName>
        <fullName evidence="1">Uncharacterized protein</fullName>
    </submittedName>
</protein>
<evidence type="ECO:0000313" key="1">
    <source>
        <dbReference type="EMBL" id="KGN59105.1"/>
    </source>
</evidence>
<proteinExistence type="predicted"/>
<name>A0A0A0LAU5_CUCSA</name>
<dbReference type="EMBL" id="CM002924">
    <property type="protein sequence ID" value="KGN59105.1"/>
    <property type="molecule type" value="Genomic_DNA"/>
</dbReference>
<reference evidence="1 2" key="4">
    <citation type="journal article" date="2011" name="BMC Genomics">
        <title>RNA-Seq improves annotation of protein-coding genes in the cucumber genome.</title>
        <authorList>
            <person name="Li Z."/>
            <person name="Zhang Z."/>
            <person name="Yan P."/>
            <person name="Huang S."/>
            <person name="Fei Z."/>
            <person name="Lin K."/>
        </authorList>
    </citation>
    <scope>NUCLEOTIDE SEQUENCE [LARGE SCALE GENOMIC DNA]</scope>
    <source>
        <strain evidence="2">cv. 9930</strain>
    </source>
</reference>